<name>A0A927CY91_9BACI</name>
<dbReference type="GO" id="GO:0032259">
    <property type="term" value="P:methylation"/>
    <property type="evidence" value="ECO:0007669"/>
    <property type="project" value="UniProtKB-KW"/>
</dbReference>
<gene>
    <name evidence="3" type="ORF">IEO70_07095</name>
</gene>
<dbReference type="RefSeq" id="WP_190997669.1">
    <property type="nucleotide sequence ID" value="NZ_JACXSI010000013.1"/>
</dbReference>
<dbReference type="InterPro" id="IPR029063">
    <property type="entry name" value="SAM-dependent_MTases_sf"/>
</dbReference>
<protein>
    <submittedName>
        <fullName evidence="3">SAM-dependent methyltransferase</fullName>
    </submittedName>
</protein>
<dbReference type="EMBL" id="JACXSI010000013">
    <property type="protein sequence ID" value="MBD3108130.1"/>
    <property type="molecule type" value="Genomic_DNA"/>
</dbReference>
<proteinExistence type="predicted"/>
<dbReference type="Gene3D" id="3.40.50.12710">
    <property type="match status" value="1"/>
</dbReference>
<evidence type="ECO:0000313" key="3">
    <source>
        <dbReference type="EMBL" id="MBD3108130.1"/>
    </source>
</evidence>
<keyword evidence="1 3" id="KW-0489">Methyltransferase</keyword>
<evidence type="ECO:0000256" key="2">
    <source>
        <dbReference type="ARBA" id="ARBA00022679"/>
    </source>
</evidence>
<dbReference type="GO" id="GO:0035243">
    <property type="term" value="F:protein-arginine omega-N symmetric methyltransferase activity"/>
    <property type="evidence" value="ECO:0007669"/>
    <property type="project" value="TreeGrafter"/>
</dbReference>
<evidence type="ECO:0000256" key="1">
    <source>
        <dbReference type="ARBA" id="ARBA00022603"/>
    </source>
</evidence>
<keyword evidence="2" id="KW-0808">Transferase</keyword>
<evidence type="ECO:0000313" key="4">
    <source>
        <dbReference type="Proteomes" id="UP000602076"/>
    </source>
</evidence>
<keyword evidence="4" id="KW-1185">Reference proteome</keyword>
<comment type="caution">
    <text evidence="3">The sequence shown here is derived from an EMBL/GenBank/DDBJ whole genome shotgun (WGS) entry which is preliminary data.</text>
</comment>
<dbReference type="Proteomes" id="UP000602076">
    <property type="component" value="Unassembled WGS sequence"/>
</dbReference>
<accession>A0A927CY91</accession>
<sequence>MEKNIKNIIKAKIGGYVTYEEFIQLALYHPEYGYYRSNQAKIGAHGDFITSSNIGDVFGRTLGRWFMYIFRNFQLNKTIVELGAGTGKIAQAILSTIEQLDDDLYSQLNYTLVETSRYHQEEQKQRLKDYACAEFKSSLDDLNAVDGIIFSNEFFDAFPVRIVEKKQGCLYEAVVSIENDQLAEKHIPIQDQAILTYLRNQQIRLEEGQRIEIPLSMEEYYRKLSGKIKKGILLTIDYGYTNKEWTDPVHRNGSIRGYKEHQMITDVLKKPGEMDITTHIHWDCLRHCPSELGIETTAFLPQSEFLIRAGILEEFNEGAVGQPFSLEHKRNRAIRTLIDPRQISSSFQALIQTKNLEVSSDDLFAPSAFNK</sequence>
<dbReference type="Pfam" id="PF02636">
    <property type="entry name" value="Methyltransf_28"/>
    <property type="match status" value="1"/>
</dbReference>
<dbReference type="AlphaFoldDB" id="A0A927CY91"/>
<dbReference type="InterPro" id="IPR038375">
    <property type="entry name" value="NDUFAF7_sf"/>
</dbReference>
<dbReference type="InterPro" id="IPR003788">
    <property type="entry name" value="NDUFAF7"/>
</dbReference>
<organism evidence="3 4">
    <name type="scientific">Peribacillus faecalis</name>
    <dbReference type="NCBI Taxonomy" id="2772559"/>
    <lineage>
        <taxon>Bacteria</taxon>
        <taxon>Bacillati</taxon>
        <taxon>Bacillota</taxon>
        <taxon>Bacilli</taxon>
        <taxon>Bacillales</taxon>
        <taxon>Bacillaceae</taxon>
        <taxon>Peribacillus</taxon>
    </lineage>
</organism>
<dbReference type="SUPFAM" id="SSF53335">
    <property type="entry name" value="S-adenosyl-L-methionine-dependent methyltransferases"/>
    <property type="match status" value="1"/>
</dbReference>
<dbReference type="PANTHER" id="PTHR12049:SF7">
    <property type="entry name" value="PROTEIN ARGININE METHYLTRANSFERASE NDUFAF7, MITOCHONDRIAL"/>
    <property type="match status" value="1"/>
</dbReference>
<dbReference type="PANTHER" id="PTHR12049">
    <property type="entry name" value="PROTEIN ARGININE METHYLTRANSFERASE NDUFAF7, MITOCHONDRIAL"/>
    <property type="match status" value="1"/>
</dbReference>
<reference evidence="3" key="1">
    <citation type="submission" date="2020-09" db="EMBL/GenBank/DDBJ databases">
        <title>Bacillus faecalis sp. nov., a moderately halophilic bacterium isolated from cow faeces.</title>
        <authorList>
            <person name="Jiang L."/>
            <person name="Lee J."/>
        </authorList>
    </citation>
    <scope>NUCLEOTIDE SEQUENCE</scope>
    <source>
        <strain evidence="3">AGMB 02131</strain>
    </source>
</reference>